<evidence type="ECO:0000256" key="1">
    <source>
        <dbReference type="ARBA" id="ARBA00022898"/>
    </source>
</evidence>
<dbReference type="AlphaFoldDB" id="A0A023WQD7"/>
<dbReference type="KEGG" id="pstu:UIB01_07985"/>
<protein>
    <submittedName>
        <fullName evidence="3">Class V aminotransferase</fullName>
    </submittedName>
</protein>
<dbReference type="InterPro" id="IPR000192">
    <property type="entry name" value="Aminotrans_V_dom"/>
</dbReference>
<dbReference type="PANTHER" id="PTHR43586:SF15">
    <property type="entry name" value="BLR3095 PROTEIN"/>
    <property type="match status" value="1"/>
</dbReference>
<feature type="domain" description="Aminotransferase class V" evidence="2">
    <location>
        <begin position="16"/>
        <end position="342"/>
    </location>
</feature>
<dbReference type="Gene3D" id="3.40.640.10">
    <property type="entry name" value="Type I PLP-dependent aspartate aminotransferase-like (Major domain)"/>
    <property type="match status" value="1"/>
</dbReference>
<proteinExistence type="predicted"/>
<keyword evidence="3" id="KW-0808">Transferase</keyword>
<dbReference type="Gene3D" id="3.90.1150.10">
    <property type="entry name" value="Aspartate Aminotransferase, domain 1"/>
    <property type="match status" value="1"/>
</dbReference>
<gene>
    <name evidence="3" type="ORF">UIB01_07985</name>
</gene>
<dbReference type="InterPro" id="IPR015424">
    <property type="entry name" value="PyrdxlP-dep_Trfase"/>
</dbReference>
<dbReference type="InterPro" id="IPR015421">
    <property type="entry name" value="PyrdxlP-dep_Trfase_major"/>
</dbReference>
<dbReference type="EMBL" id="CP007509">
    <property type="protein sequence ID" value="AHY42427.1"/>
    <property type="molecule type" value="Genomic_DNA"/>
</dbReference>
<dbReference type="Proteomes" id="UP000025238">
    <property type="component" value="Chromosome"/>
</dbReference>
<keyword evidence="1" id="KW-0663">Pyridoxal phosphate</keyword>
<evidence type="ECO:0000313" key="3">
    <source>
        <dbReference type="EMBL" id="AHY42427.1"/>
    </source>
</evidence>
<dbReference type="PANTHER" id="PTHR43586">
    <property type="entry name" value="CYSTEINE DESULFURASE"/>
    <property type="match status" value="1"/>
</dbReference>
<evidence type="ECO:0000313" key="4">
    <source>
        <dbReference type="Proteomes" id="UP000025238"/>
    </source>
</evidence>
<dbReference type="SUPFAM" id="SSF53383">
    <property type="entry name" value="PLP-dependent transferases"/>
    <property type="match status" value="1"/>
</dbReference>
<accession>A0A023WQD7</accession>
<dbReference type="PATRIC" id="fig|316.97.peg.1605"/>
<sequence>MIQINDEFPQIVDLRYLNHAAVAPWPLRAARAVSAFAEQNATLGARDYPSWLTVERSLRQRLTRLLNAPSSADVALVKNTSEALSFVAFGLDWRDGDQIVISDEEFPSNRVVWEALRPYGVEVIQVNLQGTDPEGDLLAACGPRVRLMAISAVQYASGMRLDLVRLGEGCEHRGVLLCIDAIQQLGALPFDVQQNRCAFAMADGHKWMLGPEGLGVFYCRSDLRERLKLHEYGWHMLEHAGDYDRTDWEPARSARRFECGSPNLLGAMALEASLSLLEDVGMEQVAKSLGERIEWLAQGLTKLNGIETISPVQAERRSGIITFRLEGWKNAELFERLKAEQVVCAMRGGGIRFSPHFYTPERVVEETLALLRDMAAH</sequence>
<reference evidence="3 4" key="1">
    <citation type="submission" date="2014-03" db="EMBL/GenBank/DDBJ databases">
        <title>Complete genome sequence of Pseudomonas stutzeri 19SMN4.</title>
        <authorList>
            <person name="Brunet-Galmes I."/>
            <person name="Nogales B."/>
            <person name="Busquets A."/>
            <person name="Pena A."/>
            <person name="Gomila M."/>
            <person name="Garcia-Valdes E."/>
            <person name="Lalucat J."/>
            <person name="Bennasar A."/>
            <person name="Bosch R."/>
        </authorList>
    </citation>
    <scope>NUCLEOTIDE SEQUENCE [LARGE SCALE GENOMIC DNA]</scope>
    <source>
        <strain evidence="3 4">19SMN4</strain>
    </source>
</reference>
<name>A0A023WQD7_STUST</name>
<dbReference type="Pfam" id="PF00266">
    <property type="entry name" value="Aminotran_5"/>
    <property type="match status" value="1"/>
</dbReference>
<dbReference type="InterPro" id="IPR015422">
    <property type="entry name" value="PyrdxlP-dep_Trfase_small"/>
</dbReference>
<dbReference type="GO" id="GO:0008483">
    <property type="term" value="F:transaminase activity"/>
    <property type="evidence" value="ECO:0007669"/>
    <property type="project" value="UniProtKB-KW"/>
</dbReference>
<dbReference type="OrthoDB" id="9764293at2"/>
<evidence type="ECO:0000259" key="2">
    <source>
        <dbReference type="Pfam" id="PF00266"/>
    </source>
</evidence>
<organism evidence="3 4">
    <name type="scientific">Stutzerimonas stutzeri</name>
    <name type="common">Pseudomonas stutzeri</name>
    <dbReference type="NCBI Taxonomy" id="316"/>
    <lineage>
        <taxon>Bacteria</taxon>
        <taxon>Pseudomonadati</taxon>
        <taxon>Pseudomonadota</taxon>
        <taxon>Gammaproteobacteria</taxon>
        <taxon>Pseudomonadales</taxon>
        <taxon>Pseudomonadaceae</taxon>
        <taxon>Stutzerimonas</taxon>
    </lineage>
</organism>
<keyword evidence="3" id="KW-0032">Aminotransferase</keyword>